<dbReference type="Proteomes" id="UP000253141">
    <property type="component" value="Unassembled WGS sequence"/>
</dbReference>
<dbReference type="AlphaFoldDB" id="A0A369I6G8"/>
<evidence type="ECO:0000313" key="2">
    <source>
        <dbReference type="EMBL" id="RDB05359.1"/>
    </source>
</evidence>
<proteinExistence type="predicted"/>
<gene>
    <name evidence="2" type="ORF">DVG78_14310</name>
</gene>
<sequence>MKKVFAAVLIAALAGCQKEEVSTECVEKPDNGMACYTLYDPVCGCNGKTYGNSCEAGRVGIAVVSKGECKSN</sequence>
<evidence type="ECO:0000259" key="1">
    <source>
        <dbReference type="PROSITE" id="PS51465"/>
    </source>
</evidence>
<dbReference type="RefSeq" id="WP_114461740.1">
    <property type="nucleotide sequence ID" value="NZ_QPIW01000010.1"/>
</dbReference>
<dbReference type="PROSITE" id="PS51465">
    <property type="entry name" value="KAZAL_2"/>
    <property type="match status" value="1"/>
</dbReference>
<keyword evidence="3" id="KW-1185">Reference proteome</keyword>
<dbReference type="Pfam" id="PF00050">
    <property type="entry name" value="Kazal_1"/>
    <property type="match status" value="1"/>
</dbReference>
<dbReference type="OrthoDB" id="9800302at2"/>
<accession>A0A369I6G8</accession>
<protein>
    <submittedName>
        <fullName evidence="2">Protease inhibitor Kazal-type</fullName>
    </submittedName>
</protein>
<name>A0A369I6G8_9BACT</name>
<dbReference type="CDD" id="cd00104">
    <property type="entry name" value="KAZAL_FS"/>
    <property type="match status" value="1"/>
</dbReference>
<dbReference type="InterPro" id="IPR002350">
    <property type="entry name" value="Kazal_dom"/>
</dbReference>
<evidence type="ECO:0000313" key="3">
    <source>
        <dbReference type="Proteomes" id="UP000253141"/>
    </source>
</evidence>
<organism evidence="2 3">
    <name type="scientific">Runella aurantiaca</name>
    <dbReference type="NCBI Taxonomy" id="2282308"/>
    <lineage>
        <taxon>Bacteria</taxon>
        <taxon>Pseudomonadati</taxon>
        <taxon>Bacteroidota</taxon>
        <taxon>Cytophagia</taxon>
        <taxon>Cytophagales</taxon>
        <taxon>Spirosomataceae</taxon>
        <taxon>Runella</taxon>
    </lineage>
</organism>
<dbReference type="SUPFAM" id="SSF100895">
    <property type="entry name" value="Kazal-type serine protease inhibitors"/>
    <property type="match status" value="1"/>
</dbReference>
<dbReference type="Gene3D" id="3.30.60.30">
    <property type="match status" value="1"/>
</dbReference>
<dbReference type="PROSITE" id="PS51257">
    <property type="entry name" value="PROKAR_LIPOPROTEIN"/>
    <property type="match status" value="1"/>
</dbReference>
<dbReference type="InterPro" id="IPR036058">
    <property type="entry name" value="Kazal_dom_sf"/>
</dbReference>
<dbReference type="EMBL" id="QPIW01000010">
    <property type="protein sequence ID" value="RDB05359.1"/>
    <property type="molecule type" value="Genomic_DNA"/>
</dbReference>
<dbReference type="SMART" id="SM00280">
    <property type="entry name" value="KAZAL"/>
    <property type="match status" value="1"/>
</dbReference>
<comment type="caution">
    <text evidence="2">The sequence shown here is derived from an EMBL/GenBank/DDBJ whole genome shotgun (WGS) entry which is preliminary data.</text>
</comment>
<reference evidence="2 3" key="1">
    <citation type="submission" date="2018-07" db="EMBL/GenBank/DDBJ databases">
        <title>Genome analysis of Runella aurantiaca.</title>
        <authorList>
            <person name="Yang X."/>
        </authorList>
    </citation>
    <scope>NUCLEOTIDE SEQUENCE [LARGE SCALE GENOMIC DNA]</scope>
    <source>
        <strain evidence="2 3">YX9</strain>
    </source>
</reference>
<feature type="domain" description="Kazal-like" evidence="1">
    <location>
        <begin position="19"/>
        <end position="71"/>
    </location>
</feature>